<accession>A0ABT7AJE0</accession>
<evidence type="ECO:0000313" key="2">
    <source>
        <dbReference type="Proteomes" id="UP001321492"/>
    </source>
</evidence>
<sequence>MRRYVVEEHADAGESAGIVRHGSIVPDYIVLRPITRMSPPSPHSYAYFVSRDRKIVIVDPATREVVRIVTR</sequence>
<dbReference type="EMBL" id="JASJEV010000006">
    <property type="protein sequence ID" value="MDJ1158934.1"/>
    <property type="molecule type" value="Genomic_DNA"/>
</dbReference>
<dbReference type="InterPro" id="IPR009642">
    <property type="entry name" value="DUF1236"/>
</dbReference>
<comment type="caution">
    <text evidence="1">The sequence shown here is derived from an EMBL/GenBank/DDBJ whole genome shotgun (WGS) entry which is preliminary data.</text>
</comment>
<evidence type="ECO:0000313" key="1">
    <source>
        <dbReference type="EMBL" id="MDJ1158934.1"/>
    </source>
</evidence>
<name>A0ABT7AJE0_9HYPH</name>
<dbReference type="Proteomes" id="UP001321492">
    <property type="component" value="Unassembled WGS sequence"/>
</dbReference>
<keyword evidence="2" id="KW-1185">Reference proteome</keyword>
<organism evidence="1 2">
    <name type="scientific">Chelatococcus albus</name>
    <dbReference type="NCBI Taxonomy" id="3047466"/>
    <lineage>
        <taxon>Bacteria</taxon>
        <taxon>Pseudomonadati</taxon>
        <taxon>Pseudomonadota</taxon>
        <taxon>Alphaproteobacteria</taxon>
        <taxon>Hyphomicrobiales</taxon>
        <taxon>Chelatococcaceae</taxon>
        <taxon>Chelatococcus</taxon>
    </lineage>
</organism>
<gene>
    <name evidence="1" type="ORF">QNA08_11875</name>
</gene>
<dbReference type="Pfam" id="PF06823">
    <property type="entry name" value="DUF1236"/>
    <property type="match status" value="1"/>
</dbReference>
<proteinExistence type="predicted"/>
<dbReference type="RefSeq" id="WP_283740922.1">
    <property type="nucleotide sequence ID" value="NZ_JASJEV010000006.1"/>
</dbReference>
<protein>
    <submittedName>
        <fullName evidence="1">DUF1236 domain-containing protein</fullName>
    </submittedName>
</protein>
<reference evidence="1 2" key="1">
    <citation type="submission" date="2023-05" db="EMBL/GenBank/DDBJ databases">
        <title>Chelatococcus sp. nov., a moderately thermophilic bacterium isolated from hot spring microbial mat.</title>
        <authorList>
            <person name="Hu C.-J."/>
            <person name="Li W.-J."/>
        </authorList>
    </citation>
    <scope>NUCLEOTIDE SEQUENCE [LARGE SCALE GENOMIC DNA]</scope>
    <source>
        <strain evidence="1 2">SYSU G07232</strain>
    </source>
</reference>